<protein>
    <submittedName>
        <fullName evidence="2">Uncharacterized protein</fullName>
    </submittedName>
</protein>
<dbReference type="Proteomes" id="UP000426265">
    <property type="component" value="Unassembled WGS sequence"/>
</dbReference>
<dbReference type="EMBL" id="CACRSJ010000110">
    <property type="protein sequence ID" value="VYS70826.1"/>
    <property type="molecule type" value="Genomic_DNA"/>
</dbReference>
<gene>
    <name evidence="1" type="ordered locus">At5g59060</name>
    <name evidence="2" type="ORF">AN1_LOCUS26205</name>
</gene>
<name>A0A654GCD3_ARATH</name>
<sequence>MAVWSSFASKFFVNPPSSLRDVASWIQSRPVIASQPRPPNATITKLILQASISAIWKERNSRIFSVASCSIPVIRKSIDRSLRDRLLSFPAPSSSAPFLLAVYFGCIPFV</sequence>
<reference evidence="2 3" key="1">
    <citation type="submission" date="2019-11" db="EMBL/GenBank/DDBJ databases">
        <authorList>
            <person name="Jiao W.-B."/>
            <person name="Schneeberger K."/>
        </authorList>
    </citation>
    <scope>NUCLEOTIDE SEQUENCE [LARGE SCALE GENOMIC DNA]</scope>
    <source>
        <strain evidence="3">cv. An-1</strain>
    </source>
</reference>
<evidence type="ECO:0000313" key="1">
    <source>
        <dbReference type="Araport" id="AT5G59060"/>
    </source>
</evidence>
<evidence type="ECO:0000313" key="2">
    <source>
        <dbReference type="EMBL" id="VYS70826.1"/>
    </source>
</evidence>
<dbReference type="GeneID" id="836023"/>
<organism evidence="2 3">
    <name type="scientific">Arabidopsis thaliana</name>
    <name type="common">Mouse-ear cress</name>
    <dbReference type="NCBI Taxonomy" id="3702"/>
    <lineage>
        <taxon>Eukaryota</taxon>
        <taxon>Viridiplantae</taxon>
        <taxon>Streptophyta</taxon>
        <taxon>Embryophyta</taxon>
        <taxon>Tracheophyta</taxon>
        <taxon>Spermatophyta</taxon>
        <taxon>Magnoliopsida</taxon>
        <taxon>eudicotyledons</taxon>
        <taxon>Gunneridae</taxon>
        <taxon>Pentapetalae</taxon>
        <taxon>rosids</taxon>
        <taxon>malvids</taxon>
        <taxon>Brassicales</taxon>
        <taxon>Brassicaceae</taxon>
        <taxon>Camelineae</taxon>
        <taxon>Arabidopsis</taxon>
    </lineage>
</organism>
<accession>A0A654GCD3</accession>
<dbReference type="SMR" id="A0A654GCD3"/>
<dbReference type="KEGG" id="ath:AT5G59060"/>
<dbReference type="ExpressionAtlas" id="A0A654GCD3">
    <property type="expression patterns" value="baseline and differential"/>
</dbReference>
<dbReference type="AlphaFoldDB" id="A0A654GCD3"/>
<evidence type="ECO:0000313" key="3">
    <source>
        <dbReference type="Proteomes" id="UP000426265"/>
    </source>
</evidence>
<proteinExistence type="predicted"/>
<dbReference type="Araport" id="AT5G59060"/>
<dbReference type="OMA" id="SAVEMHH"/>